<dbReference type="RefSeq" id="WP_182551715.1">
    <property type="nucleotide sequence ID" value="NZ_JACGXN010000011.1"/>
</dbReference>
<dbReference type="Proteomes" id="UP000549052">
    <property type="component" value="Unassembled WGS sequence"/>
</dbReference>
<proteinExistence type="predicted"/>
<name>A0A839ESC9_9HYPH</name>
<evidence type="ECO:0000313" key="1">
    <source>
        <dbReference type="EMBL" id="MBA8881098.1"/>
    </source>
</evidence>
<sequence length="64" mass="7149">MRIRELHEVRYDEETASLKFSGLNAFQEARSVTLSIDNPELFLNALKTVLKNSSGKPVKLGKSA</sequence>
<comment type="caution">
    <text evidence="1">The sequence shown here is derived from an EMBL/GenBank/DDBJ whole genome shotgun (WGS) entry which is preliminary data.</text>
</comment>
<accession>A0A839ESC9</accession>
<organism evidence="1 2">
    <name type="scientific">Phyllobacterium myrsinacearum</name>
    <dbReference type="NCBI Taxonomy" id="28101"/>
    <lineage>
        <taxon>Bacteria</taxon>
        <taxon>Pseudomonadati</taxon>
        <taxon>Pseudomonadota</taxon>
        <taxon>Alphaproteobacteria</taxon>
        <taxon>Hyphomicrobiales</taxon>
        <taxon>Phyllobacteriaceae</taxon>
        <taxon>Phyllobacterium</taxon>
    </lineage>
</organism>
<reference evidence="1 2" key="1">
    <citation type="submission" date="2020-07" db="EMBL/GenBank/DDBJ databases">
        <title>Genomic Encyclopedia of Type Strains, Phase IV (KMG-V): Genome sequencing to study the core and pangenomes of soil and plant-associated prokaryotes.</title>
        <authorList>
            <person name="Whitman W."/>
        </authorList>
    </citation>
    <scope>NUCLEOTIDE SEQUENCE [LARGE SCALE GENOMIC DNA]</scope>
    <source>
        <strain evidence="1 2">AN3</strain>
    </source>
</reference>
<dbReference type="EMBL" id="JACGXN010000011">
    <property type="protein sequence ID" value="MBA8881098.1"/>
    <property type="molecule type" value="Genomic_DNA"/>
</dbReference>
<keyword evidence="2" id="KW-1185">Reference proteome</keyword>
<gene>
    <name evidence="1" type="ORF">FHW16_004833</name>
</gene>
<protein>
    <submittedName>
        <fullName evidence="1">Uncharacterized protein</fullName>
    </submittedName>
</protein>
<evidence type="ECO:0000313" key="2">
    <source>
        <dbReference type="Proteomes" id="UP000549052"/>
    </source>
</evidence>
<dbReference type="AlphaFoldDB" id="A0A839ESC9"/>